<proteinExistence type="predicted"/>
<sequence length="393" mass="44107">MSPTPNHQDMTQDIVESSTNTVVSRQAIQPVEGNNRTKETHYQKHGRNLKVLWHNMQPALAARQETSIKHQVDVACHQDKDTTPIHQDALSTVHPTLSKDASERSRTPPHCRHKANFALLPSTPVHELTCIPTHFESTSSNPTPPLSTNKVDNNQSSTGQKPKPLHQIPSKGKPQKTNHTQPEDLFSSGVLAESSNTPAEPRLITRREIRELAHLVPKPKKKKAVKKGLYTQKQPEAAIPAPILRAHTSNQAITESPKAVRRPRTTSLSSTAEAPQAKRLRANSVRRPEPVNKLALIRWMNQLVVWEHVIFEGKQGAGDISKLVILLKDMVRADGVPSEWVAEKVRLRTVDQAEVYWDKLQLVQYIAEEYAELDGDGDLQRLNEELAEKWRGT</sequence>
<feature type="region of interest" description="Disordered" evidence="1">
    <location>
        <begin position="254"/>
        <end position="285"/>
    </location>
</feature>
<gene>
    <name evidence="2" type="ORF">FB45DRAFT_903303</name>
</gene>
<feature type="region of interest" description="Disordered" evidence="1">
    <location>
        <begin position="92"/>
        <end position="111"/>
    </location>
</feature>
<protein>
    <submittedName>
        <fullName evidence="2">Uncharacterized protein</fullName>
    </submittedName>
</protein>
<accession>A0AAD7C472</accession>
<feature type="region of interest" description="Disordered" evidence="1">
    <location>
        <begin position="1"/>
        <end position="22"/>
    </location>
</feature>
<dbReference type="AlphaFoldDB" id="A0AAD7C472"/>
<organism evidence="2 3">
    <name type="scientific">Roridomyces roridus</name>
    <dbReference type="NCBI Taxonomy" id="1738132"/>
    <lineage>
        <taxon>Eukaryota</taxon>
        <taxon>Fungi</taxon>
        <taxon>Dikarya</taxon>
        <taxon>Basidiomycota</taxon>
        <taxon>Agaricomycotina</taxon>
        <taxon>Agaricomycetes</taxon>
        <taxon>Agaricomycetidae</taxon>
        <taxon>Agaricales</taxon>
        <taxon>Marasmiineae</taxon>
        <taxon>Mycenaceae</taxon>
        <taxon>Roridomyces</taxon>
    </lineage>
</organism>
<dbReference type="EMBL" id="JARKIF010000005">
    <property type="protein sequence ID" value="KAJ7638589.1"/>
    <property type="molecule type" value="Genomic_DNA"/>
</dbReference>
<reference evidence="2" key="1">
    <citation type="submission" date="2023-03" db="EMBL/GenBank/DDBJ databases">
        <title>Massive genome expansion in bonnet fungi (Mycena s.s.) driven by repeated elements and novel gene families across ecological guilds.</title>
        <authorList>
            <consortium name="Lawrence Berkeley National Laboratory"/>
            <person name="Harder C.B."/>
            <person name="Miyauchi S."/>
            <person name="Viragh M."/>
            <person name="Kuo A."/>
            <person name="Thoen E."/>
            <person name="Andreopoulos B."/>
            <person name="Lu D."/>
            <person name="Skrede I."/>
            <person name="Drula E."/>
            <person name="Henrissat B."/>
            <person name="Morin E."/>
            <person name="Kohler A."/>
            <person name="Barry K."/>
            <person name="LaButti K."/>
            <person name="Morin E."/>
            <person name="Salamov A."/>
            <person name="Lipzen A."/>
            <person name="Mereny Z."/>
            <person name="Hegedus B."/>
            <person name="Baldrian P."/>
            <person name="Stursova M."/>
            <person name="Weitz H."/>
            <person name="Taylor A."/>
            <person name="Grigoriev I.V."/>
            <person name="Nagy L.G."/>
            <person name="Martin F."/>
            <person name="Kauserud H."/>
        </authorList>
    </citation>
    <scope>NUCLEOTIDE SEQUENCE</scope>
    <source>
        <strain evidence="2">9284</strain>
    </source>
</reference>
<feature type="compositionally biased region" description="Polar residues" evidence="1">
    <location>
        <begin position="150"/>
        <end position="160"/>
    </location>
</feature>
<feature type="compositionally biased region" description="Low complexity" evidence="1">
    <location>
        <begin position="137"/>
        <end position="149"/>
    </location>
</feature>
<feature type="region of interest" description="Disordered" evidence="1">
    <location>
        <begin position="136"/>
        <end position="205"/>
    </location>
</feature>
<keyword evidence="3" id="KW-1185">Reference proteome</keyword>
<evidence type="ECO:0000313" key="2">
    <source>
        <dbReference type="EMBL" id="KAJ7638589.1"/>
    </source>
</evidence>
<evidence type="ECO:0000256" key="1">
    <source>
        <dbReference type="SAM" id="MobiDB-lite"/>
    </source>
</evidence>
<evidence type="ECO:0000313" key="3">
    <source>
        <dbReference type="Proteomes" id="UP001221142"/>
    </source>
</evidence>
<comment type="caution">
    <text evidence="2">The sequence shown here is derived from an EMBL/GenBank/DDBJ whole genome shotgun (WGS) entry which is preliminary data.</text>
</comment>
<dbReference type="Proteomes" id="UP001221142">
    <property type="component" value="Unassembled WGS sequence"/>
</dbReference>
<name>A0AAD7C472_9AGAR</name>